<sequence length="169" mass="20291">MSKRALKKYLGTLEKEQLEEQILDLYERFGEVKTFYNFVFNPKEDKLVQDAKFKISKEYFPTTSRRPKARRSVAQKFIKHFIKLGLDPILLADVMLYNIEIAQAYSADREIKEPFYRSIYKSFEEATTFILANNLTPEFLPRMHKIEVNTQEQDWPNKYQFEKVMDQFH</sequence>
<dbReference type="EMBL" id="JAVRHO010000009">
    <property type="protein sequence ID" value="MDT0646679.1"/>
    <property type="molecule type" value="Genomic_DNA"/>
</dbReference>
<dbReference type="Proteomes" id="UP001245285">
    <property type="component" value="Unassembled WGS sequence"/>
</dbReference>
<protein>
    <submittedName>
        <fullName evidence="1">DUF6155 family protein</fullName>
    </submittedName>
</protein>
<gene>
    <name evidence="1" type="ORF">RM545_08255</name>
</gene>
<reference evidence="1 2" key="1">
    <citation type="submission" date="2023-09" db="EMBL/GenBank/DDBJ databases">
        <authorList>
            <person name="Rey-Velasco X."/>
        </authorList>
    </citation>
    <scope>NUCLEOTIDE SEQUENCE [LARGE SCALE GENOMIC DNA]</scope>
    <source>
        <strain evidence="1 2">F260</strain>
    </source>
</reference>
<comment type="caution">
    <text evidence="1">The sequence shown here is derived from an EMBL/GenBank/DDBJ whole genome shotgun (WGS) entry which is preliminary data.</text>
</comment>
<proteinExistence type="predicted"/>
<evidence type="ECO:0000313" key="2">
    <source>
        <dbReference type="Proteomes" id="UP001245285"/>
    </source>
</evidence>
<organism evidence="1 2">
    <name type="scientific">Autumnicola lenta</name>
    <dbReference type="NCBI Taxonomy" id="3075593"/>
    <lineage>
        <taxon>Bacteria</taxon>
        <taxon>Pseudomonadati</taxon>
        <taxon>Bacteroidota</taxon>
        <taxon>Flavobacteriia</taxon>
        <taxon>Flavobacteriales</taxon>
        <taxon>Flavobacteriaceae</taxon>
        <taxon>Autumnicola</taxon>
    </lineage>
</organism>
<dbReference type="InterPro" id="IPR046153">
    <property type="entry name" value="DUF6155"/>
</dbReference>
<dbReference type="Pfam" id="PF19652">
    <property type="entry name" value="DUF6155"/>
    <property type="match status" value="1"/>
</dbReference>
<evidence type="ECO:0000313" key="1">
    <source>
        <dbReference type="EMBL" id="MDT0646679.1"/>
    </source>
</evidence>
<dbReference type="RefSeq" id="WP_311494845.1">
    <property type="nucleotide sequence ID" value="NZ_JAVRHO010000009.1"/>
</dbReference>
<accession>A0ABU3CK06</accession>
<name>A0ABU3CK06_9FLAO</name>
<keyword evidence="2" id="KW-1185">Reference proteome</keyword>